<feature type="transmembrane region" description="Helical" evidence="6">
    <location>
        <begin position="48"/>
        <end position="65"/>
    </location>
</feature>
<feature type="region of interest" description="Disordered" evidence="5">
    <location>
        <begin position="311"/>
        <end position="396"/>
    </location>
</feature>
<evidence type="ECO:0000313" key="8">
    <source>
        <dbReference type="EMBL" id="GFH79766.1"/>
    </source>
</evidence>
<evidence type="ECO:0000256" key="2">
    <source>
        <dbReference type="ARBA" id="ARBA00022692"/>
    </source>
</evidence>
<organism evidence="8 9">
    <name type="scientific">Streptomyces gougerotii</name>
    <dbReference type="NCBI Taxonomy" id="53448"/>
    <lineage>
        <taxon>Bacteria</taxon>
        <taxon>Bacillati</taxon>
        <taxon>Actinomycetota</taxon>
        <taxon>Actinomycetes</taxon>
        <taxon>Kitasatosporales</taxon>
        <taxon>Streptomycetaceae</taxon>
        <taxon>Streptomyces</taxon>
        <taxon>Streptomyces diastaticus group</taxon>
    </lineage>
</organism>
<feature type="compositionally biased region" description="Basic residues" evidence="5">
    <location>
        <begin position="323"/>
        <end position="339"/>
    </location>
</feature>
<evidence type="ECO:0000259" key="7">
    <source>
        <dbReference type="Pfam" id="PF13515"/>
    </source>
</evidence>
<keyword evidence="9" id="KW-1185">Reference proteome</keyword>
<evidence type="ECO:0000256" key="1">
    <source>
        <dbReference type="ARBA" id="ARBA00004141"/>
    </source>
</evidence>
<sequence length="519" mass="53890">MAAKTPRRVPPKRATAREYWAPLAAALGTLAAVMVMRPDFSRTYSRAVARFGGTLLGVFAATGVLQLTEPSVRVSALLAVACAALMYLLMRTGYAVSQFFVSAYVVLLLGMGGEEWTQTVPSASLLTLIGRPPRDGLVRRLPGLGDPGGLRTRLADWLAAAGRYAAEVVERYATPAGPDDTGSARRLREARAAHTAWQEALARARRTSRYAAGPVEDLGRRRGGGRSAAFSRAAMLMEAHLPERGAAPVPAAQRLAQALRTTTEQGARNSGTAGAPVGRGAGGARGPGTGKVCRTGWCAGARGCCWRRWSRSPRRSRSPAVRRVPRRAARRGRAAHLRYRVVTSPVGRPDGSSVGSEEGRSVGSSPGSTRAKVSSPAPSQETVRVLPSAPSSALPRARSVLPSAHFRASAWSWKGARAGRLADGGGLVAGDREEVRPAVDRGLPGAVGGTGRGALAAGAALVVVARVRAVAAALVLAGAGAGAVTVAAAAGEQEQGGRRGGGGDPERFPHVTFSPWWAV</sequence>
<protein>
    <recommendedName>
        <fullName evidence="7">Integral membrane bound transporter domain-containing protein</fullName>
    </recommendedName>
</protein>
<gene>
    <name evidence="8" type="ORF">Sgou_44360</name>
</gene>
<evidence type="ECO:0000256" key="3">
    <source>
        <dbReference type="ARBA" id="ARBA00022989"/>
    </source>
</evidence>
<evidence type="ECO:0000256" key="4">
    <source>
        <dbReference type="ARBA" id="ARBA00023136"/>
    </source>
</evidence>
<feature type="region of interest" description="Disordered" evidence="5">
    <location>
        <begin position="492"/>
        <end position="519"/>
    </location>
</feature>
<feature type="region of interest" description="Disordered" evidence="5">
    <location>
        <begin position="260"/>
        <end position="292"/>
    </location>
</feature>
<evidence type="ECO:0000256" key="6">
    <source>
        <dbReference type="SAM" id="Phobius"/>
    </source>
</evidence>
<dbReference type="InterPro" id="IPR049453">
    <property type="entry name" value="Memb_transporter_dom"/>
</dbReference>
<feature type="compositionally biased region" description="Low complexity" evidence="5">
    <location>
        <begin position="384"/>
        <end position="396"/>
    </location>
</feature>
<feature type="compositionally biased region" description="Gly residues" evidence="5">
    <location>
        <begin position="277"/>
        <end position="289"/>
    </location>
</feature>
<accession>A0ABQ1DBC6</accession>
<comment type="subcellular location">
    <subcellularLocation>
        <location evidence="1">Membrane</location>
        <topology evidence="1">Multi-pass membrane protein</topology>
    </subcellularLocation>
</comment>
<proteinExistence type="predicted"/>
<keyword evidence="2 6" id="KW-0812">Transmembrane</keyword>
<dbReference type="Pfam" id="PF13515">
    <property type="entry name" value="FUSC_2"/>
    <property type="match status" value="1"/>
</dbReference>
<keyword evidence="4 6" id="KW-0472">Membrane</keyword>
<reference evidence="8 9" key="1">
    <citation type="submission" date="2020-02" db="EMBL/GenBank/DDBJ databases">
        <title>Whole genome shotgun sequence of Streptomyces gougerotii NBRC 13043.</title>
        <authorList>
            <person name="Ichikawa N."/>
            <person name="Komaki H."/>
            <person name="Tamura T."/>
        </authorList>
    </citation>
    <scope>NUCLEOTIDE SEQUENCE [LARGE SCALE GENOMIC DNA]</scope>
    <source>
        <strain evidence="8 9">NBRC 13043</strain>
    </source>
</reference>
<evidence type="ECO:0000313" key="9">
    <source>
        <dbReference type="Proteomes" id="UP000480804"/>
    </source>
</evidence>
<name>A0ABQ1DBC6_9ACTN</name>
<evidence type="ECO:0000256" key="5">
    <source>
        <dbReference type="SAM" id="MobiDB-lite"/>
    </source>
</evidence>
<comment type="caution">
    <text evidence="8">The sequence shown here is derived from an EMBL/GenBank/DDBJ whole genome shotgun (WGS) entry which is preliminary data.</text>
</comment>
<feature type="transmembrane region" description="Helical" evidence="6">
    <location>
        <begin position="71"/>
        <end position="89"/>
    </location>
</feature>
<dbReference type="Proteomes" id="UP000480804">
    <property type="component" value="Unassembled WGS sequence"/>
</dbReference>
<feature type="domain" description="Integral membrane bound transporter" evidence="7">
    <location>
        <begin position="19"/>
        <end position="117"/>
    </location>
</feature>
<feature type="compositionally biased region" description="Low complexity" evidence="5">
    <location>
        <begin position="351"/>
        <end position="368"/>
    </location>
</feature>
<dbReference type="EMBL" id="BLLO01000022">
    <property type="protein sequence ID" value="GFH79766.1"/>
    <property type="molecule type" value="Genomic_DNA"/>
</dbReference>
<feature type="compositionally biased region" description="Polar residues" evidence="5">
    <location>
        <begin position="260"/>
        <end position="270"/>
    </location>
</feature>
<keyword evidence="3 6" id="KW-1133">Transmembrane helix</keyword>
<feature type="transmembrane region" description="Helical" evidence="6">
    <location>
        <begin position="19"/>
        <end position="36"/>
    </location>
</feature>